<sequence>MGCPVRVTEAVERPVRPVGVRAGRARQAGKQCAGHAVGSVPRLAAAAALAVACGAAGAAPLPLWEAGIGLGAVSTPAYPASADRSSRALVLPFIIYRGEVIRSDQGGIGARVLHSDVYELDVGFAASLPARSDDVAARQGMPNLGPLGEFGPRLRVNLGNPTPASRLRLDLPVRTVIEVRGGLHKRGWVTEPRLIWETRDATGQWTFDAHVAAAFGDRSINDYFYGVSTQYATAARPTYAADAGLILTRIGASTSYKVSEDVRVFAYTRYENYSASANKASPLYLKSSGTSAGIGLLWTLGRSSTPAAR</sequence>
<organism evidence="6 7">
    <name type="scientific">Zemynaea arenosa</name>
    <dbReference type="NCBI Taxonomy" id="2561931"/>
    <lineage>
        <taxon>Bacteria</taxon>
        <taxon>Pseudomonadati</taxon>
        <taxon>Pseudomonadota</taxon>
        <taxon>Betaproteobacteria</taxon>
        <taxon>Burkholderiales</taxon>
        <taxon>Oxalobacteraceae</taxon>
        <taxon>Telluria group</taxon>
        <taxon>Zemynaea</taxon>
    </lineage>
</organism>
<name>A0A4Y9SL51_9BURK</name>
<keyword evidence="3" id="KW-0732">Signal</keyword>
<evidence type="ECO:0000313" key="7">
    <source>
        <dbReference type="Proteomes" id="UP000298438"/>
    </source>
</evidence>
<gene>
    <name evidence="6" type="ORF">E4L96_06270</name>
</gene>
<proteinExistence type="inferred from homology"/>
<comment type="caution">
    <text evidence="6">The sequence shown here is derived from an EMBL/GenBank/DDBJ whole genome shotgun (WGS) entry which is preliminary data.</text>
</comment>
<reference evidence="6 7" key="1">
    <citation type="submission" date="2019-03" db="EMBL/GenBank/DDBJ databases">
        <title>Draft Genome Sequence of Massilia arenosa sp. nov., a Novel Massilia Species Isolated from a Sandy-loam Maize Soil.</title>
        <authorList>
            <person name="Raths R."/>
            <person name="Peta V."/>
            <person name="Bucking H."/>
        </authorList>
    </citation>
    <scope>NUCLEOTIDE SEQUENCE [LARGE SCALE GENOMIC DNA]</scope>
    <source>
        <strain evidence="6 7">MC02</strain>
    </source>
</reference>
<keyword evidence="5" id="KW-0998">Cell outer membrane</keyword>
<dbReference type="GO" id="GO:0009279">
    <property type="term" value="C:cell outer membrane"/>
    <property type="evidence" value="ECO:0007669"/>
    <property type="project" value="UniProtKB-SubCell"/>
</dbReference>
<protein>
    <submittedName>
        <fullName evidence="6">MipA/OmpV family protein</fullName>
    </submittedName>
</protein>
<accession>A0A4Y9SL51</accession>
<keyword evidence="4" id="KW-0472">Membrane</keyword>
<dbReference type="InterPro" id="IPR010583">
    <property type="entry name" value="MipA"/>
</dbReference>
<dbReference type="Pfam" id="PF06629">
    <property type="entry name" value="MipA"/>
    <property type="match status" value="1"/>
</dbReference>
<comment type="subcellular location">
    <subcellularLocation>
        <location evidence="1">Cell outer membrane</location>
    </subcellularLocation>
</comment>
<dbReference type="AlphaFoldDB" id="A0A4Y9SL51"/>
<evidence type="ECO:0000256" key="5">
    <source>
        <dbReference type="ARBA" id="ARBA00023237"/>
    </source>
</evidence>
<dbReference type="PANTHER" id="PTHR38776">
    <property type="entry name" value="MLTA-INTERACTING PROTEIN-RELATED"/>
    <property type="match status" value="1"/>
</dbReference>
<dbReference type="OrthoDB" id="5290976at2"/>
<evidence type="ECO:0000256" key="1">
    <source>
        <dbReference type="ARBA" id="ARBA00004442"/>
    </source>
</evidence>
<dbReference type="EMBL" id="SPVF01000087">
    <property type="protein sequence ID" value="TFW24183.1"/>
    <property type="molecule type" value="Genomic_DNA"/>
</dbReference>
<keyword evidence="7" id="KW-1185">Reference proteome</keyword>
<evidence type="ECO:0000256" key="2">
    <source>
        <dbReference type="ARBA" id="ARBA00005722"/>
    </source>
</evidence>
<evidence type="ECO:0000313" key="6">
    <source>
        <dbReference type="EMBL" id="TFW24183.1"/>
    </source>
</evidence>
<comment type="similarity">
    <text evidence="2">Belongs to the MipA/OmpV family.</text>
</comment>
<evidence type="ECO:0000256" key="4">
    <source>
        <dbReference type="ARBA" id="ARBA00023136"/>
    </source>
</evidence>
<dbReference type="PANTHER" id="PTHR38776:SF1">
    <property type="entry name" value="MLTA-INTERACTING PROTEIN-RELATED"/>
    <property type="match status" value="1"/>
</dbReference>
<dbReference type="Proteomes" id="UP000298438">
    <property type="component" value="Unassembled WGS sequence"/>
</dbReference>
<evidence type="ECO:0000256" key="3">
    <source>
        <dbReference type="ARBA" id="ARBA00022729"/>
    </source>
</evidence>